<evidence type="ECO:0000313" key="4">
    <source>
        <dbReference type="EMBL" id="NGO39854.1"/>
    </source>
</evidence>
<dbReference type="CDD" id="cd08023">
    <property type="entry name" value="GH16_laminarinase_like"/>
    <property type="match status" value="1"/>
</dbReference>
<keyword evidence="2" id="KW-0732">Signal</keyword>
<organism evidence="4 5">
    <name type="scientific">Limisphaera ngatamarikiensis</name>
    <dbReference type="NCBI Taxonomy" id="1324935"/>
    <lineage>
        <taxon>Bacteria</taxon>
        <taxon>Pseudomonadati</taxon>
        <taxon>Verrucomicrobiota</taxon>
        <taxon>Verrucomicrobiia</taxon>
        <taxon>Limisphaerales</taxon>
        <taxon>Limisphaeraceae</taxon>
        <taxon>Limisphaera</taxon>
    </lineage>
</organism>
<comment type="caution">
    <text evidence="4">The sequence shown here is derived from an EMBL/GenBank/DDBJ whole genome shotgun (WGS) entry which is preliminary data.</text>
</comment>
<keyword evidence="4" id="KW-0378">Hydrolase</keyword>
<evidence type="ECO:0000256" key="1">
    <source>
        <dbReference type="ARBA" id="ARBA00006865"/>
    </source>
</evidence>
<accession>A0A6M1RWX4</accession>
<dbReference type="InterPro" id="IPR050546">
    <property type="entry name" value="Glycosyl_Hydrlase_16"/>
</dbReference>
<protein>
    <submittedName>
        <fullName evidence="4">Glycoside hydrolase family 16 protein</fullName>
    </submittedName>
</protein>
<name>A0A6M1RWX4_9BACT</name>
<feature type="chain" id="PRO_5026880603" evidence="2">
    <location>
        <begin position="22"/>
        <end position="283"/>
    </location>
</feature>
<dbReference type="SUPFAM" id="SSF49899">
    <property type="entry name" value="Concanavalin A-like lectins/glucanases"/>
    <property type="match status" value="1"/>
</dbReference>
<evidence type="ECO:0000259" key="3">
    <source>
        <dbReference type="PROSITE" id="PS51762"/>
    </source>
</evidence>
<proteinExistence type="inferred from homology"/>
<keyword evidence="5" id="KW-1185">Reference proteome</keyword>
<dbReference type="PANTHER" id="PTHR10963">
    <property type="entry name" value="GLYCOSYL HYDROLASE-RELATED"/>
    <property type="match status" value="1"/>
</dbReference>
<dbReference type="GO" id="GO:0005975">
    <property type="term" value="P:carbohydrate metabolic process"/>
    <property type="evidence" value="ECO:0007669"/>
    <property type="project" value="InterPro"/>
</dbReference>
<dbReference type="EMBL" id="JAAKYA010000072">
    <property type="protein sequence ID" value="NGO39854.1"/>
    <property type="molecule type" value="Genomic_DNA"/>
</dbReference>
<dbReference type="Gene3D" id="2.60.120.200">
    <property type="match status" value="1"/>
</dbReference>
<gene>
    <name evidence="4" type="ORF">G4L39_10680</name>
</gene>
<dbReference type="Proteomes" id="UP000477311">
    <property type="component" value="Unassembled WGS sequence"/>
</dbReference>
<sequence length="283" mass="32720">MRVRNLSILLCLTWTTALVGAAPGPEWKLVWADEFDRPGLPDPARWNYEEGFVRNRELQYYTVARTNNARVENGLLIIEAHKERFPNPRHRPDAPPERWQQSRPFAEYTSASLTTRDRASWTYGRFEIRARLPRGRGTWPAFWMLGTNITQVGWPACGEIDILEYVGHEPGIIHANVHTRGYNHVRGNGRGARIQIPDAETHFHVYALEWSPQRLDFFVDDRKFFTLENDGTGVDSWPFDAPHYLILNLAIGGDWGGQRGVDDSIFPCRFEIDYVRVYQRSPP</sequence>
<dbReference type="InterPro" id="IPR000757">
    <property type="entry name" value="Beta-glucanase-like"/>
</dbReference>
<dbReference type="PANTHER" id="PTHR10963:SF55">
    <property type="entry name" value="GLYCOSIDE HYDROLASE FAMILY 16 PROTEIN"/>
    <property type="match status" value="1"/>
</dbReference>
<evidence type="ECO:0000256" key="2">
    <source>
        <dbReference type="SAM" id="SignalP"/>
    </source>
</evidence>
<feature type="signal peptide" evidence="2">
    <location>
        <begin position="1"/>
        <end position="21"/>
    </location>
</feature>
<comment type="similarity">
    <text evidence="1">Belongs to the glycosyl hydrolase 16 family.</text>
</comment>
<feature type="domain" description="GH16" evidence="3">
    <location>
        <begin position="35"/>
        <end position="283"/>
    </location>
</feature>
<dbReference type="RefSeq" id="WP_165108111.1">
    <property type="nucleotide sequence ID" value="NZ_JAAKYA010000072.1"/>
</dbReference>
<reference evidence="4 5" key="1">
    <citation type="submission" date="2020-02" db="EMBL/GenBank/DDBJ databases">
        <title>Draft genome sequence of Limisphaera ngatamarikiensis NGM72.4T, a thermophilic Verrucomicrobia grouped in subdivision 3.</title>
        <authorList>
            <person name="Carere C.R."/>
            <person name="Steen J."/>
            <person name="Hugenholtz P."/>
            <person name="Stott M.B."/>
        </authorList>
    </citation>
    <scope>NUCLEOTIDE SEQUENCE [LARGE SCALE GENOMIC DNA]</scope>
    <source>
        <strain evidence="4 5">NGM72.4</strain>
    </source>
</reference>
<dbReference type="InterPro" id="IPR013320">
    <property type="entry name" value="ConA-like_dom_sf"/>
</dbReference>
<dbReference type="AlphaFoldDB" id="A0A6M1RWX4"/>
<evidence type="ECO:0000313" key="5">
    <source>
        <dbReference type="Proteomes" id="UP000477311"/>
    </source>
</evidence>
<dbReference type="PROSITE" id="PS51762">
    <property type="entry name" value="GH16_2"/>
    <property type="match status" value="1"/>
</dbReference>
<dbReference type="Pfam" id="PF00722">
    <property type="entry name" value="Glyco_hydro_16"/>
    <property type="match status" value="1"/>
</dbReference>
<dbReference type="GO" id="GO:0004553">
    <property type="term" value="F:hydrolase activity, hydrolyzing O-glycosyl compounds"/>
    <property type="evidence" value="ECO:0007669"/>
    <property type="project" value="InterPro"/>
</dbReference>